<dbReference type="PANTHER" id="PTHR34406">
    <property type="entry name" value="PROTEIN YCEI"/>
    <property type="match status" value="1"/>
</dbReference>
<dbReference type="InterPro" id="IPR007372">
    <property type="entry name" value="Lipid/polyisoprenoid-bd_YceI"/>
</dbReference>
<sequence length="179" mass="19215">MSNLNGSYTLDATHSTIGFVVRHAMISKVRGFFRSFEANISVDAEEQSRSSATARIQVDSIDTGNADRDAHVKGGDFFDAESFPDMTFSATSFAIESETSGTVTGDLTIKGTTKPVTLDVEVFGQAEDPMGSTRLGFSATTTINRKDYGIDFQMPMKAGGLMLSEEITIEIEGSAVKNS</sequence>
<accession>A0A0Q1AAH4</accession>
<dbReference type="SUPFAM" id="SSF101874">
    <property type="entry name" value="YceI-like"/>
    <property type="match status" value="1"/>
</dbReference>
<dbReference type="AlphaFoldDB" id="A0A0Q1AAH4"/>
<keyword evidence="4" id="KW-1185">Reference proteome</keyword>
<dbReference type="PATRIC" id="fig|1544416.3.peg.1840"/>
<organism evidence="3 4">
    <name type="scientific">Corynebacterium oculi</name>
    <dbReference type="NCBI Taxonomy" id="1544416"/>
    <lineage>
        <taxon>Bacteria</taxon>
        <taxon>Bacillati</taxon>
        <taxon>Actinomycetota</taxon>
        <taxon>Actinomycetes</taxon>
        <taxon>Mycobacteriales</taxon>
        <taxon>Corynebacteriaceae</taxon>
        <taxon>Corynebacterium</taxon>
    </lineage>
</organism>
<feature type="domain" description="Lipid/polyisoprenoid-binding YceI-like" evidence="2">
    <location>
        <begin position="7"/>
        <end position="176"/>
    </location>
</feature>
<dbReference type="EMBL" id="LKST01000003">
    <property type="protein sequence ID" value="KQB83768.1"/>
    <property type="molecule type" value="Genomic_DNA"/>
</dbReference>
<dbReference type="PANTHER" id="PTHR34406:SF1">
    <property type="entry name" value="PROTEIN YCEI"/>
    <property type="match status" value="1"/>
</dbReference>
<dbReference type="Proteomes" id="UP000050517">
    <property type="component" value="Unassembled WGS sequence"/>
</dbReference>
<dbReference type="Pfam" id="PF04264">
    <property type="entry name" value="YceI"/>
    <property type="match status" value="1"/>
</dbReference>
<dbReference type="OrthoDB" id="9811006at2"/>
<evidence type="ECO:0000313" key="4">
    <source>
        <dbReference type="Proteomes" id="UP000050517"/>
    </source>
</evidence>
<reference evidence="3 4" key="1">
    <citation type="submission" date="2015-10" db="EMBL/GenBank/DDBJ databases">
        <title>Corynebacteirum lowii and Corynebacterium oculi species nova, derived from human clinical disease and and emended description of Corynebacterium mastiditis.</title>
        <authorList>
            <person name="Bernard K."/>
            <person name="Pacheco A.L."/>
            <person name="Mcdougall C."/>
            <person name="Burtx T."/>
            <person name="Weibe D."/>
            <person name="Tyler S."/>
            <person name="Olson A.B."/>
            <person name="Cnockaert M."/>
            <person name="Eguchi H."/>
            <person name="Kuwahara T."/>
            <person name="Nakayama-Imaohji H."/>
            <person name="Boudewijins M."/>
            <person name="Van Hoecke F."/>
            <person name="Bernier A.-M."/>
            <person name="Vandamme P."/>
        </authorList>
    </citation>
    <scope>NUCLEOTIDE SEQUENCE [LARGE SCALE GENOMIC DNA]</scope>
    <source>
        <strain evidence="3 4">NML 130210</strain>
    </source>
</reference>
<comment type="caution">
    <text evidence="3">The sequence shown here is derived from an EMBL/GenBank/DDBJ whole genome shotgun (WGS) entry which is preliminary data.</text>
</comment>
<evidence type="ECO:0000259" key="2">
    <source>
        <dbReference type="SMART" id="SM00867"/>
    </source>
</evidence>
<evidence type="ECO:0000313" key="3">
    <source>
        <dbReference type="EMBL" id="KQB83768.1"/>
    </source>
</evidence>
<name>A0A0Q1AAH4_9CORY</name>
<protein>
    <submittedName>
        <fullName evidence="3">Protein YceI</fullName>
    </submittedName>
</protein>
<proteinExistence type="inferred from homology"/>
<dbReference type="Gene3D" id="2.40.128.110">
    <property type="entry name" value="Lipid/polyisoprenoid-binding, YceI-like"/>
    <property type="match status" value="1"/>
</dbReference>
<dbReference type="InterPro" id="IPR036761">
    <property type="entry name" value="TTHA0802/YceI-like_sf"/>
</dbReference>
<dbReference type="RefSeq" id="WP_055122912.1">
    <property type="nucleotide sequence ID" value="NZ_LKST01000003.1"/>
</dbReference>
<gene>
    <name evidence="3" type="primary">yceI</name>
    <name evidence="3" type="ORF">Cocul_01840</name>
</gene>
<evidence type="ECO:0000256" key="1">
    <source>
        <dbReference type="ARBA" id="ARBA00008812"/>
    </source>
</evidence>
<dbReference type="SMART" id="SM00867">
    <property type="entry name" value="YceI"/>
    <property type="match status" value="1"/>
</dbReference>
<comment type="similarity">
    <text evidence="1">Belongs to the UPF0312 family.</text>
</comment>